<proteinExistence type="predicted"/>
<accession>A0A0G4FZB4</accession>
<dbReference type="AlphaFoldDB" id="A0A0G4FZB4"/>
<reference evidence="1" key="1">
    <citation type="submission" date="2014-11" db="EMBL/GenBank/DDBJ databases">
        <authorList>
            <person name="Otto D Thomas"/>
            <person name="Naeem Raeece"/>
        </authorList>
    </citation>
    <scope>NUCLEOTIDE SEQUENCE</scope>
</reference>
<name>A0A0G4FZB4_9ALVE</name>
<evidence type="ECO:0000313" key="1">
    <source>
        <dbReference type="EMBL" id="CEM20964.1"/>
    </source>
</evidence>
<organism evidence="1">
    <name type="scientific">Chromera velia CCMP2878</name>
    <dbReference type="NCBI Taxonomy" id="1169474"/>
    <lineage>
        <taxon>Eukaryota</taxon>
        <taxon>Sar</taxon>
        <taxon>Alveolata</taxon>
        <taxon>Colpodellida</taxon>
        <taxon>Chromeraceae</taxon>
        <taxon>Chromera</taxon>
    </lineage>
</organism>
<gene>
    <name evidence="1" type="ORF">Cvel_19517</name>
</gene>
<protein>
    <submittedName>
        <fullName evidence="1">Uncharacterized protein</fullName>
    </submittedName>
</protein>
<dbReference type="VEuPathDB" id="CryptoDB:Cvel_19517"/>
<sequence length="117" mass="12315">MSGGNDPKPLCRVSGRGTFGVGGRGGASAERLVPLAISDEVQAVVVNFRCAGSGWSLGWHRSVDVWWGEACMGVDELCLLVGGCVVPGWSLRWACACVGVGLLLTTSSRSRRFVFPC</sequence>
<dbReference type="EMBL" id="CDMZ01000760">
    <property type="protein sequence ID" value="CEM20964.1"/>
    <property type="molecule type" value="Genomic_DNA"/>
</dbReference>